<protein>
    <submittedName>
        <fullName evidence="2">Uncharacterized protein</fullName>
    </submittedName>
</protein>
<evidence type="ECO:0000313" key="3">
    <source>
        <dbReference type="Proteomes" id="UP000266622"/>
    </source>
</evidence>
<name>A0A397WNQ7_9ARCH</name>
<evidence type="ECO:0000256" key="1">
    <source>
        <dbReference type="SAM" id="Phobius"/>
    </source>
</evidence>
<sequence length="163" mass="18912">MKGIAINILFAIIISIFVFLSALGIYNWMLMQNEKLYCYNMYRAYFINIPDECKRYISSLEKAYLNYSLESTEEAISIYIARCWVRTNRGGIKNNISCFSIEIANESTYSLHLNFTRVKEYVKKYSDVPLDLVVIRACNTDLCPVNKTKVLIVAYNGSHIIVW</sequence>
<comment type="caution">
    <text evidence="2">The sequence shown here is derived from an EMBL/GenBank/DDBJ whole genome shotgun (WGS) entry which is preliminary data.</text>
</comment>
<proteinExistence type="predicted"/>
<keyword evidence="1" id="KW-0472">Membrane</keyword>
<dbReference type="AlphaFoldDB" id="A0A397WNQ7"/>
<feature type="transmembrane region" description="Helical" evidence="1">
    <location>
        <begin position="6"/>
        <end position="26"/>
    </location>
</feature>
<reference evidence="2 3" key="1">
    <citation type="journal article" date="2018" name="Syst. Appl. Microbiol.">
        <title>A new symbiotic nanoarchaeote (Candidatus Nanoclepta minutus) and its host (Zestosphaera tikiterensis gen. nov., sp. nov.) from a New Zealand hot spring.</title>
        <authorList>
            <person name="St John E."/>
            <person name="Liu Y."/>
            <person name="Podar M."/>
            <person name="Stott M.B."/>
            <person name="Meneghin J."/>
            <person name="Chen Z."/>
            <person name="Lagutin K."/>
            <person name="Mitchell K."/>
            <person name="Reysenbach A.L."/>
        </authorList>
    </citation>
    <scope>NUCLEOTIDE SEQUENCE [LARGE SCALE GENOMIC DNA]</scope>
    <source>
        <strain evidence="2">NZ3</strain>
    </source>
</reference>
<dbReference type="Proteomes" id="UP000266622">
    <property type="component" value="Unassembled WGS sequence"/>
</dbReference>
<keyword evidence="1" id="KW-0812">Transmembrane</keyword>
<dbReference type="EMBL" id="MWMI01000005">
    <property type="protein sequence ID" value="RIB35149.1"/>
    <property type="molecule type" value="Genomic_DNA"/>
</dbReference>
<organism evidence="2 3">
    <name type="scientific">Candidatus Nanoclepta minutus</name>
    <dbReference type="NCBI Taxonomy" id="1940235"/>
    <lineage>
        <taxon>Archaea</taxon>
        <taxon>Nanobdellota</taxon>
        <taxon>Candidatus Nanoclepta</taxon>
    </lineage>
</organism>
<gene>
    <name evidence="2" type="ORF">BXU00_03040</name>
</gene>
<evidence type="ECO:0000313" key="2">
    <source>
        <dbReference type="EMBL" id="RIB35149.1"/>
    </source>
</evidence>
<accession>A0A397WNQ7</accession>
<keyword evidence="1" id="KW-1133">Transmembrane helix</keyword>